<reference evidence="2 3" key="1">
    <citation type="journal article" date="2012" name="Genome Biol.">
        <title>Sequencing three crocodilian genomes to illuminate the evolution of archosaurs and amniotes.</title>
        <authorList>
            <person name="St John J.A."/>
            <person name="Braun E.L."/>
            <person name="Isberg S.R."/>
            <person name="Miles L.G."/>
            <person name="Chong A.Y."/>
            <person name="Gongora J."/>
            <person name="Dalzell P."/>
            <person name="Moran C."/>
            <person name="Bed'hom B."/>
            <person name="Abzhanov A."/>
            <person name="Burgess S.C."/>
            <person name="Cooksey A.M."/>
            <person name="Castoe T.A."/>
            <person name="Crawford N.G."/>
            <person name="Densmore L.D."/>
            <person name="Drew J.C."/>
            <person name="Edwards S.V."/>
            <person name="Faircloth B.C."/>
            <person name="Fujita M.K."/>
            <person name="Greenwold M.J."/>
            <person name="Hoffmann F.G."/>
            <person name="Howard J.M."/>
            <person name="Iguchi T."/>
            <person name="Janes D.E."/>
            <person name="Khan S.Y."/>
            <person name="Kohno S."/>
            <person name="de Koning A.J."/>
            <person name="Lance S.L."/>
            <person name="McCarthy F.M."/>
            <person name="McCormack J.E."/>
            <person name="Merchant M.E."/>
            <person name="Peterson D.G."/>
            <person name="Pollock D.D."/>
            <person name="Pourmand N."/>
            <person name="Raney B.J."/>
            <person name="Roessler K.A."/>
            <person name="Sanford J.R."/>
            <person name="Sawyer R.H."/>
            <person name="Schmidt C.J."/>
            <person name="Triplett E.W."/>
            <person name="Tuberville T.D."/>
            <person name="Venegas-Anaya M."/>
            <person name="Howard J.T."/>
            <person name="Jarvis E.D."/>
            <person name="Guillette L.J.Jr."/>
            <person name="Glenn T.C."/>
            <person name="Green R.E."/>
            <person name="Ray D.A."/>
        </authorList>
    </citation>
    <scope>NUCLEOTIDE SEQUENCE [LARGE SCALE GENOMIC DNA]</scope>
    <source>
        <strain evidence="2">KSC_2009_1</strain>
    </source>
</reference>
<evidence type="ECO:0000256" key="1">
    <source>
        <dbReference type="SAM" id="MobiDB-lite"/>
    </source>
</evidence>
<dbReference type="Proteomes" id="UP000050525">
    <property type="component" value="Unassembled WGS sequence"/>
</dbReference>
<gene>
    <name evidence="2" type="ORF">Y1Q_0012811</name>
</gene>
<comment type="caution">
    <text evidence="2">The sequence shown here is derived from an EMBL/GenBank/DDBJ whole genome shotgun (WGS) entry which is preliminary data.</text>
</comment>
<dbReference type="PANTHER" id="PTHR20908">
    <property type="entry name" value="LD15586P"/>
    <property type="match status" value="1"/>
</dbReference>
<name>A0A151P031_ALLMI</name>
<protein>
    <submittedName>
        <fullName evidence="2">Uncharacterized protein</fullName>
    </submittedName>
</protein>
<dbReference type="Gene3D" id="3.40.50.1820">
    <property type="entry name" value="alpha/beta hydrolase"/>
    <property type="match status" value="1"/>
</dbReference>
<dbReference type="EMBL" id="AKHW03001460">
    <property type="protein sequence ID" value="KYO42492.1"/>
    <property type="molecule type" value="Genomic_DNA"/>
</dbReference>
<organism evidence="2 3">
    <name type="scientific">Alligator mississippiensis</name>
    <name type="common">American alligator</name>
    <dbReference type="NCBI Taxonomy" id="8496"/>
    <lineage>
        <taxon>Eukaryota</taxon>
        <taxon>Metazoa</taxon>
        <taxon>Chordata</taxon>
        <taxon>Craniata</taxon>
        <taxon>Vertebrata</taxon>
        <taxon>Euteleostomi</taxon>
        <taxon>Archelosauria</taxon>
        <taxon>Archosauria</taxon>
        <taxon>Crocodylia</taxon>
        <taxon>Alligatoridae</taxon>
        <taxon>Alligatorinae</taxon>
        <taxon>Alligator</taxon>
    </lineage>
</organism>
<dbReference type="Pfam" id="PF05705">
    <property type="entry name" value="DUF829"/>
    <property type="match status" value="1"/>
</dbReference>
<proteinExistence type="predicted"/>
<dbReference type="InterPro" id="IPR008547">
    <property type="entry name" value="DUF829_TMEM53"/>
</dbReference>
<evidence type="ECO:0000313" key="3">
    <source>
        <dbReference type="Proteomes" id="UP000050525"/>
    </source>
</evidence>
<evidence type="ECO:0000313" key="2">
    <source>
        <dbReference type="EMBL" id="KYO42492.1"/>
    </source>
</evidence>
<feature type="compositionally biased region" description="Basic residues" evidence="1">
    <location>
        <begin position="1"/>
        <end position="11"/>
    </location>
</feature>
<accession>A0A151P031</accession>
<dbReference type="GO" id="GO:0017171">
    <property type="term" value="F:serine hydrolase activity"/>
    <property type="evidence" value="ECO:0007669"/>
    <property type="project" value="TreeGrafter"/>
</dbReference>
<dbReference type="SUPFAM" id="SSF53474">
    <property type="entry name" value="alpha/beta-Hydrolases"/>
    <property type="match status" value="1"/>
</dbReference>
<dbReference type="AlphaFoldDB" id="A0A151P031"/>
<sequence length="138" mass="14851">MHRGSPARGHNHPVPAPLSPAGVAQATGARGLRPAVAVGTLLYLGLCRSCTQRYYAAAQAAFARPPLRCPVLLFHGCDDRLCDPTGLRALLEAWRGAGIPVHVQAWQQSVHAGHLRRHPEEYRAALTAFLVQLDLGLP</sequence>
<dbReference type="InterPro" id="IPR029058">
    <property type="entry name" value="AB_hydrolase_fold"/>
</dbReference>
<dbReference type="PANTHER" id="PTHR20908:SF4">
    <property type="entry name" value="SI:DKEY-5I3.5"/>
    <property type="match status" value="1"/>
</dbReference>
<keyword evidence="3" id="KW-1185">Reference proteome</keyword>
<feature type="region of interest" description="Disordered" evidence="1">
    <location>
        <begin position="1"/>
        <end position="22"/>
    </location>
</feature>